<comment type="caution">
    <text evidence="1">The sequence shown here is derived from an EMBL/GenBank/DDBJ whole genome shotgun (WGS) entry which is preliminary data.</text>
</comment>
<evidence type="ECO:0008006" key="3">
    <source>
        <dbReference type="Google" id="ProtNLM"/>
    </source>
</evidence>
<accession>A0ABS4I345</accession>
<dbReference type="EMBL" id="JAGGKV010000013">
    <property type="protein sequence ID" value="MBP1965323.1"/>
    <property type="molecule type" value="Genomic_DNA"/>
</dbReference>
<organism evidence="1 2">
    <name type="scientific">Paenibacillus aceris</name>
    <dbReference type="NCBI Taxonomy" id="869555"/>
    <lineage>
        <taxon>Bacteria</taxon>
        <taxon>Bacillati</taxon>
        <taxon>Bacillota</taxon>
        <taxon>Bacilli</taxon>
        <taxon>Bacillales</taxon>
        <taxon>Paenibacillaceae</taxon>
        <taxon>Paenibacillus</taxon>
    </lineage>
</organism>
<reference evidence="1 2" key="1">
    <citation type="submission" date="2021-03" db="EMBL/GenBank/DDBJ databases">
        <title>Genomic Encyclopedia of Type Strains, Phase IV (KMG-IV): sequencing the most valuable type-strain genomes for metagenomic binning, comparative biology and taxonomic classification.</title>
        <authorList>
            <person name="Goeker M."/>
        </authorList>
    </citation>
    <scope>NUCLEOTIDE SEQUENCE [LARGE SCALE GENOMIC DNA]</scope>
    <source>
        <strain evidence="1 2">DSM 24950</strain>
    </source>
</reference>
<dbReference type="Proteomes" id="UP001519344">
    <property type="component" value="Unassembled WGS sequence"/>
</dbReference>
<name>A0ABS4I345_9BACL</name>
<keyword evidence="2" id="KW-1185">Reference proteome</keyword>
<protein>
    <recommendedName>
        <fullName evidence="3">Transposase InsH N-terminal domain-containing protein</fullName>
    </recommendedName>
</protein>
<evidence type="ECO:0000313" key="2">
    <source>
        <dbReference type="Proteomes" id="UP001519344"/>
    </source>
</evidence>
<dbReference type="RefSeq" id="WP_167058402.1">
    <property type="nucleotide sequence ID" value="NZ_JAAOZR010000018.1"/>
</dbReference>
<sequence>MTRIPFPRSSEAYLQFVVEQLNLHYGNSKALLQQFYADLILWITPLLDTSLTASIMKNQYSSDPRGRKPHDPADLLRSLLLMNKLHITKVDEWVEKLATIPIYAILSGLPPNATPGVGTFYDFFRRMWLATSAHLTGRKKRKLKKPKRKGKRIKNKNLTTLASLKDFSIVSSDKDEFTIRPKPMISCSSYFKRCLFCLPLRKGCLVTLSHSA</sequence>
<evidence type="ECO:0000313" key="1">
    <source>
        <dbReference type="EMBL" id="MBP1965323.1"/>
    </source>
</evidence>
<proteinExistence type="predicted"/>
<gene>
    <name evidence="1" type="ORF">J2Z65_004560</name>
</gene>